<sequence>METRVEDGGLTGRPTLVSSWDATCGALAQSLHVTGAGLSARDFDWEQLPAPPARGQDLVILKRSLNSQDENPCFLYLRCEPSEGEEIVSVGVLSSARNMEVYLGEEYCGTSRGENVCNVLDNSEHEIIFYKKYLKLESSTLACKIKLLSFGEKQCVFISKVVVHMRPVLASSSTSSPALGSRIDLERVQTIMESMGSKLSPGAQQLMSMVRFQQQNRAAIEEQLQSAWGRAACRRVADFRSPSPPAALGGSSSAPFPGRAGLTPGNVTEDVKAYVDGGTRPPGGGHAPSLEECKTVPPNRSLLESDLQNAASSFLPKKAGNNSSVPHSELLPFLQNLCGQFNHLRVGHNTQWPENVTKPGEGIVGVGMGEQPVCSYLEKILSKNMELMEKKLIDYIDQQIYRLQEHIDNKVALLMDVLQNPNSPPTGTPLRHCDSGERLSNGER</sequence>
<evidence type="ECO:0000313" key="2">
    <source>
        <dbReference type="Proteomes" id="UP000515202"/>
    </source>
</evidence>
<feature type="compositionally biased region" description="Basic and acidic residues" evidence="1">
    <location>
        <begin position="431"/>
        <end position="444"/>
    </location>
</feature>
<dbReference type="GeneID" id="105306706"/>
<gene>
    <name evidence="3" type="primary">CUNH10orf88</name>
</gene>
<dbReference type="AlphaFoldDB" id="A0A6P3RN54"/>
<dbReference type="Proteomes" id="UP000515202">
    <property type="component" value="Unplaced"/>
</dbReference>
<dbReference type="InterPro" id="IPR028043">
    <property type="entry name" value="PAAT-like"/>
</dbReference>
<proteinExistence type="predicted"/>
<dbReference type="RefSeq" id="XP_011380190.1">
    <property type="nucleotide sequence ID" value="XM_011381888.2"/>
</dbReference>
<name>A0A6P3RN54_PTEVA</name>
<protein>
    <submittedName>
        <fullName evidence="3">Uncharacterized protein C10orf88 homolog</fullName>
    </submittedName>
</protein>
<evidence type="ECO:0000313" key="3">
    <source>
        <dbReference type="RefSeq" id="XP_011380190.1"/>
    </source>
</evidence>
<feature type="region of interest" description="Disordered" evidence="1">
    <location>
        <begin position="243"/>
        <end position="296"/>
    </location>
</feature>
<dbReference type="CTD" id="103185433"/>
<keyword evidence="2" id="KW-1185">Reference proteome</keyword>
<dbReference type="OrthoDB" id="5981473at2759"/>
<reference evidence="3" key="1">
    <citation type="submission" date="2025-08" db="UniProtKB">
        <authorList>
            <consortium name="RefSeq"/>
        </authorList>
    </citation>
    <scope>IDENTIFICATION</scope>
    <source>
        <tissue evidence="3">Kidney</tissue>
    </source>
</reference>
<evidence type="ECO:0000256" key="1">
    <source>
        <dbReference type="SAM" id="MobiDB-lite"/>
    </source>
</evidence>
<dbReference type="KEGG" id="pvp:105306706"/>
<accession>A0A6P3RN54</accession>
<dbReference type="PANTHER" id="PTHR14787:SF1">
    <property type="entry name" value="ATPASE PAAT"/>
    <property type="match status" value="1"/>
</dbReference>
<dbReference type="PANTHER" id="PTHR14787">
    <property type="entry name" value="C10ORF188 FAMILY MEMBER"/>
    <property type="match status" value="1"/>
</dbReference>
<feature type="region of interest" description="Disordered" evidence="1">
    <location>
        <begin position="420"/>
        <end position="444"/>
    </location>
</feature>
<dbReference type="Pfam" id="PF14958">
    <property type="entry name" value="PAAT-like"/>
    <property type="match status" value="1"/>
</dbReference>
<feature type="compositionally biased region" description="Low complexity" evidence="1">
    <location>
        <begin position="246"/>
        <end position="258"/>
    </location>
</feature>
<organism evidence="2 3">
    <name type="scientific">Pteropus vampyrus</name>
    <name type="common">Large flying fox</name>
    <dbReference type="NCBI Taxonomy" id="132908"/>
    <lineage>
        <taxon>Eukaryota</taxon>
        <taxon>Metazoa</taxon>
        <taxon>Chordata</taxon>
        <taxon>Craniata</taxon>
        <taxon>Vertebrata</taxon>
        <taxon>Euteleostomi</taxon>
        <taxon>Mammalia</taxon>
        <taxon>Eutheria</taxon>
        <taxon>Laurasiatheria</taxon>
        <taxon>Chiroptera</taxon>
        <taxon>Yinpterochiroptera</taxon>
        <taxon>Pteropodoidea</taxon>
        <taxon>Pteropodidae</taxon>
        <taxon>Pteropodinae</taxon>
        <taxon>Pteropus</taxon>
    </lineage>
</organism>